<proteinExistence type="predicted"/>
<dbReference type="SUPFAM" id="SSF53335">
    <property type="entry name" value="S-adenosyl-L-methionine-dependent methyltransferases"/>
    <property type="match status" value="1"/>
</dbReference>
<reference evidence="4 5" key="1">
    <citation type="submission" date="2021-05" db="EMBL/GenBank/DDBJ databases">
        <title>The draft genome of Geobacter pelophilus DSM 12255.</title>
        <authorList>
            <person name="Xu Z."/>
            <person name="Masuda Y."/>
            <person name="Itoh H."/>
            <person name="Senoo K."/>
        </authorList>
    </citation>
    <scope>NUCLEOTIDE SEQUENCE [LARGE SCALE GENOMIC DNA]</scope>
    <source>
        <strain evidence="4 5">DSM 12255</strain>
    </source>
</reference>
<keyword evidence="1" id="KW-0808">Transferase</keyword>
<dbReference type="GO" id="GO:0008168">
    <property type="term" value="F:methyltransferase activity"/>
    <property type="evidence" value="ECO:0007669"/>
    <property type="project" value="UniProtKB-KW"/>
</dbReference>
<organism evidence="4 5">
    <name type="scientific">Geoanaerobacter pelophilus</name>
    <dbReference type="NCBI Taxonomy" id="60036"/>
    <lineage>
        <taxon>Bacteria</taxon>
        <taxon>Pseudomonadati</taxon>
        <taxon>Thermodesulfobacteriota</taxon>
        <taxon>Desulfuromonadia</taxon>
        <taxon>Geobacterales</taxon>
        <taxon>Geobacteraceae</taxon>
        <taxon>Geoanaerobacter</taxon>
    </lineage>
</organism>
<dbReference type="Proteomes" id="UP000811899">
    <property type="component" value="Unassembled WGS sequence"/>
</dbReference>
<name>A0AAW4L1R7_9BACT</name>
<comment type="caution">
    <text evidence="4">The sequence shown here is derived from an EMBL/GenBank/DDBJ whole genome shotgun (WGS) entry which is preliminary data.</text>
</comment>
<sequence>MTLSKTIICLLLAIQFEAGACLTYAASQHSGKGFNSVVPAATLDDPRRDDWQKADKVLDHLLVKKGDVVADVGAGTGYFTMLFAERVSKSGMVYAVDVDESMTDHIIKRVKRNGVSNVKVVLAPPDNTLLAKKSTDLAFLCDTYIFIENRGQYLARLRDVLKSNGRLAILSFNMKPEIPGAPPPHKRVPRETIIQEVENSGFAMEAEYFFLPYQYFLVFAKK</sequence>
<protein>
    <submittedName>
        <fullName evidence="4">Methyltransferase domain-containing protein</fullName>
    </submittedName>
</protein>
<evidence type="ECO:0000256" key="1">
    <source>
        <dbReference type="ARBA" id="ARBA00022679"/>
    </source>
</evidence>
<keyword evidence="4" id="KW-0489">Methyltransferase</keyword>
<accession>A0AAW4L1R7</accession>
<dbReference type="InterPro" id="IPR029063">
    <property type="entry name" value="SAM-dependent_MTases_sf"/>
</dbReference>
<evidence type="ECO:0000313" key="4">
    <source>
        <dbReference type="EMBL" id="MBT0664813.1"/>
    </source>
</evidence>
<evidence type="ECO:0000259" key="3">
    <source>
        <dbReference type="Pfam" id="PF13649"/>
    </source>
</evidence>
<dbReference type="EMBL" id="JAHCVJ010000004">
    <property type="protein sequence ID" value="MBT0664813.1"/>
    <property type="molecule type" value="Genomic_DNA"/>
</dbReference>
<dbReference type="RefSeq" id="WP_214171595.1">
    <property type="nucleotide sequence ID" value="NZ_JAHCVJ010000004.1"/>
</dbReference>
<evidence type="ECO:0000313" key="5">
    <source>
        <dbReference type="Proteomes" id="UP000811899"/>
    </source>
</evidence>
<evidence type="ECO:0000256" key="2">
    <source>
        <dbReference type="SAM" id="SignalP"/>
    </source>
</evidence>
<feature type="chain" id="PRO_5043318910" evidence="2">
    <location>
        <begin position="21"/>
        <end position="222"/>
    </location>
</feature>
<keyword evidence="2" id="KW-0732">Signal</keyword>
<dbReference type="GO" id="GO:0032259">
    <property type="term" value="P:methylation"/>
    <property type="evidence" value="ECO:0007669"/>
    <property type="project" value="UniProtKB-KW"/>
</dbReference>
<keyword evidence="5" id="KW-1185">Reference proteome</keyword>
<dbReference type="CDD" id="cd02440">
    <property type="entry name" value="AdoMet_MTases"/>
    <property type="match status" value="1"/>
</dbReference>
<dbReference type="AlphaFoldDB" id="A0AAW4L1R7"/>
<feature type="signal peptide" evidence="2">
    <location>
        <begin position="1"/>
        <end position="20"/>
    </location>
</feature>
<dbReference type="InterPro" id="IPR041698">
    <property type="entry name" value="Methyltransf_25"/>
</dbReference>
<dbReference type="Gene3D" id="3.40.50.150">
    <property type="entry name" value="Vaccinia Virus protein VP39"/>
    <property type="match status" value="1"/>
</dbReference>
<dbReference type="PANTHER" id="PTHR43861">
    <property type="entry name" value="TRANS-ACONITATE 2-METHYLTRANSFERASE-RELATED"/>
    <property type="match status" value="1"/>
</dbReference>
<feature type="domain" description="Methyltransferase" evidence="3">
    <location>
        <begin position="69"/>
        <end position="165"/>
    </location>
</feature>
<gene>
    <name evidence="4" type="ORF">KI809_10925</name>
</gene>
<dbReference type="Pfam" id="PF13649">
    <property type="entry name" value="Methyltransf_25"/>
    <property type="match status" value="1"/>
</dbReference>